<dbReference type="SUPFAM" id="SSF51905">
    <property type="entry name" value="FAD/NAD(P)-binding domain"/>
    <property type="match status" value="1"/>
</dbReference>
<proteinExistence type="inferred from homology"/>
<dbReference type="EC" id="1.8.1.14" evidence="7"/>
<feature type="active site" description="Redox-active" evidence="7">
    <location>
        <position position="43"/>
    </location>
</feature>
<dbReference type="RefSeq" id="WP_019469045.1">
    <property type="nucleotide sequence ID" value="NZ_LAKJ01000016.1"/>
</dbReference>
<dbReference type="InterPro" id="IPR016156">
    <property type="entry name" value="FAD/NAD-linked_Rdtase_dimer_sf"/>
</dbReference>
<keyword evidence="5 7" id="KW-0560">Oxidoreductase</keyword>
<comment type="cofactor">
    <cofactor evidence="7">
        <name>FAD</name>
        <dbReference type="ChEBI" id="CHEBI:57692"/>
    </cofactor>
    <text evidence="7">Binds 1 FAD per subunit.</text>
</comment>
<comment type="miscellaneous">
    <text evidence="7">Reduction of disulfides occurs by a thiol-disulfide exchange reaction, but involves only a single catalytic cysteine residue that forms a stable mixed disulfide with CoA during catalysis.</text>
</comment>
<feature type="binding site" evidence="7">
    <location>
        <position position="419"/>
    </location>
    <ligand>
        <name>FAD</name>
        <dbReference type="ChEBI" id="CHEBI:57692"/>
    </ligand>
</feature>
<evidence type="ECO:0000256" key="3">
    <source>
        <dbReference type="ARBA" id="ARBA00022827"/>
    </source>
</evidence>
<evidence type="ECO:0000256" key="4">
    <source>
        <dbReference type="ARBA" id="ARBA00022857"/>
    </source>
</evidence>
<dbReference type="NCBIfam" id="NF010037">
    <property type="entry name" value="PRK13512.1"/>
    <property type="match status" value="1"/>
</dbReference>
<name>A0A0M2NXP3_STACC</name>
<dbReference type="PRINTS" id="PR00368">
    <property type="entry name" value="FADPNR"/>
</dbReference>
<dbReference type="HAMAP" id="MF_01608">
    <property type="entry name" value="CoA_diS_reduct"/>
    <property type="match status" value="1"/>
</dbReference>
<feature type="binding site" evidence="7">
    <location>
        <position position="15"/>
    </location>
    <ligand>
        <name>substrate</name>
    </ligand>
</feature>
<keyword evidence="4 7" id="KW-0521">NADP</keyword>
<comment type="domain">
    <text evidence="7">Contains 2 FAD binding domains and a single NADPH binding domain.</text>
</comment>
<feature type="domain" description="FAD/NAD(P)-binding" evidence="9">
    <location>
        <begin position="3"/>
        <end position="286"/>
    </location>
</feature>
<dbReference type="InterPro" id="IPR050260">
    <property type="entry name" value="FAD-bd_OxRdtase"/>
</dbReference>
<feature type="binding site" evidence="7">
    <location>
        <position position="19"/>
    </location>
    <ligand>
        <name>substrate</name>
    </ligand>
</feature>
<feature type="binding site" evidence="7">
    <location>
        <begin position="8"/>
        <end position="33"/>
    </location>
    <ligand>
        <name>FAD</name>
        <dbReference type="ChEBI" id="CHEBI:57692"/>
    </ligand>
</feature>
<dbReference type="PATRIC" id="fig|74704.6.peg.852"/>
<evidence type="ECO:0000256" key="7">
    <source>
        <dbReference type="HAMAP-Rule" id="MF_01608"/>
    </source>
</evidence>
<dbReference type="Gene3D" id="3.50.50.60">
    <property type="entry name" value="FAD/NAD(P)-binding domain"/>
    <property type="match status" value="3"/>
</dbReference>
<dbReference type="InterPro" id="IPR036188">
    <property type="entry name" value="FAD/NAD-bd_sf"/>
</dbReference>
<evidence type="ECO:0000259" key="9">
    <source>
        <dbReference type="Pfam" id="PF07992"/>
    </source>
</evidence>
<evidence type="ECO:0000256" key="2">
    <source>
        <dbReference type="ARBA" id="ARBA00022630"/>
    </source>
</evidence>
<sequence>MNKIVVVGAVAGGATVASQIRRLDHVSEIIVFEKDRDMSFANCALPYYLGNVVDSRDKVLEATPESFYDSKKIVVKPYHEVTAINDKTQTITAYNKQDNTTFEEGYDTLILSPGCSANSLNLNSDISFTLRNMEDTDAIENFIERQSVKTALVVGAGYIGLEILDNLHHRGIESTLIHRSTHVNKLMDSDMNQPIFDEMKARDINYRLNEEIVKVNGHEVHFKSGKVEHYDLIIEGIGVKPNSEFIQSSNVTLDSKGYIPVNDRFQTNIENIYALGDIITSHYRHVDLTAHVPLAWGAHRAASIIAEQLAGNTSVHFKGYLGANIVKFFDYTFASVGVTPQELDNFDYEIVEANQGEHAGYYPGNTKLHLRVYFDKSSRRIIRAAAVGKNGADKRIDVLSMGMLHKLTIDELTEFEVAYAPPYSRPKDIINMIGYKARNK</sequence>
<organism evidence="10 11">
    <name type="scientific">Staphylococcus cohnii subsp. cohnii</name>
    <dbReference type="NCBI Taxonomy" id="74704"/>
    <lineage>
        <taxon>Bacteria</taxon>
        <taxon>Bacillati</taxon>
        <taxon>Bacillota</taxon>
        <taxon>Bacilli</taxon>
        <taxon>Bacillales</taxon>
        <taxon>Staphylococcaceae</taxon>
        <taxon>Staphylococcus</taxon>
        <taxon>Staphylococcus cohnii species complex</taxon>
    </lineage>
</organism>
<evidence type="ECO:0000256" key="1">
    <source>
        <dbReference type="ARBA" id="ARBA00009130"/>
    </source>
</evidence>
<dbReference type="NCBIfam" id="TIGR03385">
    <property type="entry name" value="CoA_CoA_reduc"/>
    <property type="match status" value="1"/>
</dbReference>
<dbReference type="InterPro" id="IPR023753">
    <property type="entry name" value="FAD/NAD-binding_dom"/>
</dbReference>
<evidence type="ECO:0000256" key="5">
    <source>
        <dbReference type="ARBA" id="ARBA00023002"/>
    </source>
</evidence>
<evidence type="ECO:0000256" key="6">
    <source>
        <dbReference type="ARBA" id="ARBA00023284"/>
    </source>
</evidence>
<dbReference type="AlphaFoldDB" id="A0A0M2NXP3"/>
<dbReference type="Proteomes" id="UP000034455">
    <property type="component" value="Unassembled WGS sequence"/>
</dbReference>
<feature type="active site" description="Nucleophile" evidence="7">
    <location>
        <position position="43"/>
    </location>
</feature>
<comment type="function">
    <text evidence="7">Catalyzes specifically the NADPH-dependent reduction of coenzyme A disulfide.</text>
</comment>
<reference evidence="10 11" key="1">
    <citation type="submission" date="2015-03" db="EMBL/GenBank/DDBJ databases">
        <title>Genome Assembly of Staphylococcus cohnii subsp. cohnii strain G22B2.</title>
        <authorList>
            <person name="Nair G."/>
            <person name="Kaur G."/>
            <person name="Khatri I."/>
            <person name="Singh N.K."/>
            <person name="Sathyabama S."/>
            <person name="Maurya S.K."/>
            <person name="Subramanian S."/>
            <person name="Agrewala J.N."/>
            <person name="Mayilraj S."/>
        </authorList>
    </citation>
    <scope>NUCLEOTIDE SEQUENCE [LARGE SCALE GENOMIC DNA]</scope>
    <source>
        <strain evidence="10 11">G22B2</strain>
    </source>
</reference>
<feature type="binding site" evidence="7">
    <location>
        <position position="299"/>
    </location>
    <ligand>
        <name>substrate</name>
    </ligand>
</feature>
<feature type="binding site" evidence="7">
    <location>
        <position position="42"/>
    </location>
    <ligand>
        <name>substrate</name>
    </ligand>
</feature>
<dbReference type="GO" id="GO:0050451">
    <property type="term" value="F:CoA-disulfide reductase (NADPH) activity"/>
    <property type="evidence" value="ECO:0007669"/>
    <property type="project" value="UniProtKB-UniRule"/>
</dbReference>
<comment type="catalytic activity">
    <reaction evidence="7">
        <text>NADP(+) + 2 CoA = CoA-disulfide + NADPH + H(+)</text>
        <dbReference type="Rhea" id="RHEA:14705"/>
        <dbReference type="ChEBI" id="CHEBI:15378"/>
        <dbReference type="ChEBI" id="CHEBI:57287"/>
        <dbReference type="ChEBI" id="CHEBI:57783"/>
        <dbReference type="ChEBI" id="CHEBI:58349"/>
        <dbReference type="ChEBI" id="CHEBI:62209"/>
        <dbReference type="EC" id="1.8.1.14"/>
    </reaction>
</comment>
<dbReference type="GO" id="GO:0003756">
    <property type="term" value="F:protein disulfide isomerase activity"/>
    <property type="evidence" value="ECO:0007669"/>
    <property type="project" value="UniProtKB-UniRule"/>
</dbReference>
<feature type="binding site" evidence="7">
    <location>
        <position position="71"/>
    </location>
    <ligand>
        <name>substrate</name>
    </ligand>
</feature>
<keyword evidence="3 7" id="KW-0274">FAD</keyword>
<feature type="binding site" evidence="7">
    <location>
        <position position="22"/>
    </location>
    <ligand>
        <name>substrate</name>
    </ligand>
</feature>
<dbReference type="GO" id="GO:0050660">
    <property type="term" value="F:flavin adenine dinucleotide binding"/>
    <property type="evidence" value="ECO:0007669"/>
    <property type="project" value="UniProtKB-UniRule"/>
</dbReference>
<dbReference type="InterPro" id="IPR023536">
    <property type="entry name" value="CoA_disulphide_reductase_staph"/>
</dbReference>
<dbReference type="PANTHER" id="PTHR43429:SF1">
    <property type="entry name" value="NAD(P)H SULFUR OXIDOREDUCTASE (COA-DEPENDENT)"/>
    <property type="match status" value="1"/>
</dbReference>
<accession>A0A0M2NXP3</accession>
<dbReference type="GO" id="GO:0050661">
    <property type="term" value="F:NADP binding"/>
    <property type="evidence" value="ECO:0007669"/>
    <property type="project" value="UniProtKB-UniRule"/>
</dbReference>
<dbReference type="PANTHER" id="PTHR43429">
    <property type="entry name" value="PYRIDINE NUCLEOTIDE-DISULFIDE OXIDOREDUCTASE DOMAIN-CONTAINING"/>
    <property type="match status" value="1"/>
</dbReference>
<comment type="caution">
    <text evidence="10">The sequence shown here is derived from an EMBL/GenBank/DDBJ whole genome shotgun (WGS) entry which is preliminary data.</text>
</comment>
<protein>
    <recommendedName>
        <fullName evidence="7">Coenzyme A disulfide reductase</fullName>
        <shortName evidence="7">CoA-disulfide reductase</shortName>
        <shortName evidence="7">CoADR</shortName>
        <ecNumber evidence="7">1.8.1.14</ecNumber>
    </recommendedName>
</protein>
<dbReference type="SUPFAM" id="SSF55424">
    <property type="entry name" value="FAD/NAD-linked reductases, dimerisation (C-terminal) domain"/>
    <property type="match status" value="1"/>
</dbReference>
<dbReference type="Pfam" id="PF02852">
    <property type="entry name" value="Pyr_redox_dim"/>
    <property type="match status" value="1"/>
</dbReference>
<keyword evidence="6 7" id="KW-0676">Redox-active center</keyword>
<feature type="binding site" evidence="7">
    <location>
        <position position="427"/>
    </location>
    <ligand>
        <name>substrate</name>
    </ligand>
</feature>
<feature type="domain" description="Pyridine nucleotide-disulphide oxidoreductase dimerisation" evidence="8">
    <location>
        <begin position="326"/>
        <end position="424"/>
    </location>
</feature>
<dbReference type="PRINTS" id="PR00411">
    <property type="entry name" value="PNDRDTASEI"/>
</dbReference>
<evidence type="ECO:0000313" key="11">
    <source>
        <dbReference type="Proteomes" id="UP000034455"/>
    </source>
</evidence>
<dbReference type="EMBL" id="LAKJ01000016">
    <property type="protein sequence ID" value="KKI63284.1"/>
    <property type="molecule type" value="Genomic_DNA"/>
</dbReference>
<evidence type="ECO:0000259" key="8">
    <source>
        <dbReference type="Pfam" id="PF02852"/>
    </source>
</evidence>
<feature type="binding site" evidence="7">
    <location>
        <begin position="151"/>
        <end position="166"/>
    </location>
    <ligand>
        <name>NADP(+)</name>
        <dbReference type="ChEBI" id="CHEBI:58349"/>
    </ligand>
</feature>
<dbReference type="InterPro" id="IPR017758">
    <property type="entry name" value="CoA_disulphide_reductase"/>
</dbReference>
<feature type="binding site" evidence="7">
    <location>
        <begin position="267"/>
        <end position="277"/>
    </location>
    <ligand>
        <name>FAD</name>
        <dbReference type="ChEBI" id="CHEBI:57692"/>
    </ligand>
</feature>
<comment type="similarity">
    <text evidence="1 7">Belongs to the class-III pyridine nucleotide-disulfide oxidoreductase family.</text>
</comment>
<evidence type="ECO:0000313" key="10">
    <source>
        <dbReference type="EMBL" id="KKI63284.1"/>
    </source>
</evidence>
<gene>
    <name evidence="7" type="primary">cdr</name>
    <name evidence="10" type="ORF">UF66_0833</name>
</gene>
<dbReference type="Pfam" id="PF07992">
    <property type="entry name" value="Pyr_redox_2"/>
    <property type="match status" value="1"/>
</dbReference>
<comment type="subunit">
    <text evidence="7">Homodimer.</text>
</comment>
<feature type="binding site" evidence="7">
    <location>
        <position position="39"/>
    </location>
    <ligand>
        <name>substrate</name>
    </ligand>
</feature>
<dbReference type="InterPro" id="IPR004099">
    <property type="entry name" value="Pyr_nucl-diS_OxRdtase_dimer"/>
</dbReference>
<keyword evidence="2 7" id="KW-0285">Flavoprotein</keyword>